<reference evidence="1 2" key="1">
    <citation type="journal article" date="2021" name="ACS Chem. Biol.">
        <title>Genomic-Led Discovery of a Novel Glycopeptide Antibiotic by Nonomuraea coxensis DSM 45129.</title>
        <authorList>
            <person name="Yushchuk O."/>
            <person name="Vior N.M."/>
            <person name="Andreo-Vidal A."/>
            <person name="Berini F."/>
            <person name="Ruckert C."/>
            <person name="Busche T."/>
            <person name="Binda E."/>
            <person name="Kalinowski J."/>
            <person name="Truman A.W."/>
            <person name="Marinelli F."/>
        </authorList>
    </citation>
    <scope>NUCLEOTIDE SEQUENCE [LARGE SCALE GENOMIC DNA]</scope>
    <source>
        <strain evidence="1 2">DSM 45129</strain>
    </source>
</reference>
<evidence type="ECO:0000313" key="1">
    <source>
        <dbReference type="EMBL" id="QYC44295.1"/>
    </source>
</evidence>
<dbReference type="RefSeq" id="WP_020541231.1">
    <property type="nucleotide sequence ID" value="NZ_CP068985.1"/>
</dbReference>
<accession>A0ABX8U9U1</accession>
<dbReference type="EMBL" id="CP068985">
    <property type="protein sequence ID" value="QYC44295.1"/>
    <property type="molecule type" value="Genomic_DNA"/>
</dbReference>
<organism evidence="1 2">
    <name type="scientific">Nonomuraea coxensis DSM 45129</name>
    <dbReference type="NCBI Taxonomy" id="1122611"/>
    <lineage>
        <taxon>Bacteria</taxon>
        <taxon>Bacillati</taxon>
        <taxon>Actinomycetota</taxon>
        <taxon>Actinomycetes</taxon>
        <taxon>Streptosporangiales</taxon>
        <taxon>Streptosporangiaceae</taxon>
        <taxon>Nonomuraea</taxon>
    </lineage>
</organism>
<keyword evidence="2" id="KW-1185">Reference proteome</keyword>
<name>A0ABX8U9U1_9ACTN</name>
<gene>
    <name evidence="1" type="ORF">Nocox_33635</name>
</gene>
<proteinExistence type="predicted"/>
<dbReference type="Proteomes" id="UP000824681">
    <property type="component" value="Chromosome"/>
</dbReference>
<evidence type="ECO:0000313" key="2">
    <source>
        <dbReference type="Proteomes" id="UP000824681"/>
    </source>
</evidence>
<protein>
    <submittedName>
        <fullName evidence="1">Uncharacterized protein</fullName>
    </submittedName>
</protein>
<sequence length="106" mass="11130">MIDDPYTYVTMSLSPGGVTHLGVSFYSPEISARASVLDSGRPYFDISSNAVQVSVSTTAAGPVTPKDLDIAQRIFEAAGRYLADCKRLHEQQSGDSGTPASDSSAA</sequence>